<comment type="cofactor">
    <cofactor evidence="12">
        <name>Zn(2+)</name>
        <dbReference type="ChEBI" id="CHEBI:29105"/>
    </cofactor>
    <text evidence="12">Binds 2 zinc ions per subunit.</text>
</comment>
<dbReference type="GO" id="GO:1990077">
    <property type="term" value="C:primosome complex"/>
    <property type="evidence" value="ECO:0007669"/>
    <property type="project" value="UniProtKB-UniRule"/>
</dbReference>
<dbReference type="SMART" id="SM00490">
    <property type="entry name" value="HELICc"/>
    <property type="match status" value="1"/>
</dbReference>
<dbReference type="InterPro" id="IPR041236">
    <property type="entry name" value="PriA_C"/>
</dbReference>
<dbReference type="Gene3D" id="3.40.1440.60">
    <property type="entry name" value="PriA, 3(prime) DNA-binding domain"/>
    <property type="match status" value="1"/>
</dbReference>
<dbReference type="Pfam" id="PF00271">
    <property type="entry name" value="Helicase_C"/>
    <property type="match status" value="1"/>
</dbReference>
<evidence type="ECO:0000256" key="7">
    <source>
        <dbReference type="ARBA" id="ARBA00022833"/>
    </source>
</evidence>
<dbReference type="CDD" id="cd17929">
    <property type="entry name" value="DEXHc_priA"/>
    <property type="match status" value="1"/>
</dbReference>
<feature type="binding site" evidence="12">
    <location>
        <position position="579"/>
    </location>
    <ligand>
        <name>Zn(2+)</name>
        <dbReference type="ChEBI" id="CHEBI:29105"/>
        <label>2</label>
    </ligand>
</feature>
<dbReference type="GO" id="GO:0005524">
    <property type="term" value="F:ATP binding"/>
    <property type="evidence" value="ECO:0007669"/>
    <property type="project" value="UniProtKB-UniRule"/>
</dbReference>
<feature type="binding site" evidence="12">
    <location>
        <position position="576"/>
    </location>
    <ligand>
        <name>Zn(2+)</name>
        <dbReference type="ChEBI" id="CHEBI:29105"/>
        <label>2</label>
    </ligand>
</feature>
<evidence type="ECO:0000256" key="4">
    <source>
        <dbReference type="ARBA" id="ARBA00022741"/>
    </source>
</evidence>
<dbReference type="CDD" id="cd18804">
    <property type="entry name" value="SF2_C_priA"/>
    <property type="match status" value="1"/>
</dbReference>
<dbReference type="Pfam" id="PF18074">
    <property type="entry name" value="PriA_C"/>
    <property type="match status" value="1"/>
</dbReference>
<comment type="function">
    <text evidence="12">Initiates the restart of stalled replication forks, which reloads the replicative helicase on sites other than the origin of replication. Recognizes and binds to abandoned replication forks and remodels them to uncover a helicase loading site. Promotes assembly of the primosome at these replication forks.</text>
</comment>
<dbReference type="HAMAP" id="MF_00983">
    <property type="entry name" value="PriA"/>
    <property type="match status" value="1"/>
</dbReference>
<dbReference type="PANTHER" id="PTHR30580:SF0">
    <property type="entry name" value="PRIMOSOMAL PROTEIN N"/>
    <property type="match status" value="1"/>
</dbReference>
<keyword evidence="4 12" id="KW-0547">Nucleotide-binding</keyword>
<dbReference type="SUPFAM" id="SSF52540">
    <property type="entry name" value="P-loop containing nucleoside triphosphate hydrolases"/>
    <property type="match status" value="1"/>
</dbReference>
<dbReference type="InterPro" id="IPR042115">
    <property type="entry name" value="PriA_3primeBD_sf"/>
</dbReference>
<evidence type="ECO:0000256" key="2">
    <source>
        <dbReference type="ARBA" id="ARBA00022705"/>
    </source>
</evidence>
<dbReference type="KEGG" id="afx:JZ786_11720"/>
<dbReference type="NCBIfam" id="NF004066">
    <property type="entry name" value="PRK05580.1-3"/>
    <property type="match status" value="1"/>
</dbReference>
<dbReference type="InterPro" id="IPR027417">
    <property type="entry name" value="P-loop_NTPase"/>
</dbReference>
<dbReference type="GO" id="GO:0006270">
    <property type="term" value="P:DNA replication initiation"/>
    <property type="evidence" value="ECO:0007669"/>
    <property type="project" value="TreeGrafter"/>
</dbReference>
<keyword evidence="1 12" id="KW-0639">Primosome</keyword>
<name>A0A9X7Z8D2_9BACL</name>
<evidence type="ECO:0000259" key="15">
    <source>
        <dbReference type="PROSITE" id="PS51194"/>
    </source>
</evidence>
<dbReference type="Pfam" id="PF17764">
    <property type="entry name" value="PriA_3primeBD"/>
    <property type="match status" value="1"/>
</dbReference>
<keyword evidence="7 12" id="KW-0862">Zinc</keyword>
<dbReference type="GO" id="GO:0016787">
    <property type="term" value="F:hydrolase activity"/>
    <property type="evidence" value="ECO:0007669"/>
    <property type="project" value="UniProtKB-KW"/>
</dbReference>
<evidence type="ECO:0000256" key="10">
    <source>
        <dbReference type="ARBA" id="ARBA00023235"/>
    </source>
</evidence>
<dbReference type="GO" id="GO:0006269">
    <property type="term" value="P:DNA replication, synthesis of primer"/>
    <property type="evidence" value="ECO:0007669"/>
    <property type="project" value="UniProtKB-KW"/>
</dbReference>
<protein>
    <recommendedName>
        <fullName evidence="12">Replication restart protein PriA</fullName>
    </recommendedName>
    <alternativeName>
        <fullName evidence="12">ATP-dependent DNA helicase PriA</fullName>
        <ecNumber evidence="12">5.6.2.4</ecNumber>
    </alternativeName>
    <alternativeName>
        <fullName evidence="12">DNA 3'-5' helicase PriA</fullName>
    </alternativeName>
</protein>
<dbReference type="InterPro" id="IPR041222">
    <property type="entry name" value="PriA_3primeBD"/>
</dbReference>
<keyword evidence="17" id="KW-1185">Reference proteome</keyword>
<accession>A0A9X7Z8D2</accession>
<dbReference type="GO" id="GO:0006302">
    <property type="term" value="P:double-strand break repair"/>
    <property type="evidence" value="ECO:0007669"/>
    <property type="project" value="InterPro"/>
</dbReference>
<comment type="catalytic activity">
    <reaction evidence="11 12">
        <text>ATP + H2O = ADP + phosphate + H(+)</text>
        <dbReference type="Rhea" id="RHEA:13065"/>
        <dbReference type="ChEBI" id="CHEBI:15377"/>
        <dbReference type="ChEBI" id="CHEBI:15378"/>
        <dbReference type="ChEBI" id="CHEBI:30616"/>
        <dbReference type="ChEBI" id="CHEBI:43474"/>
        <dbReference type="ChEBI" id="CHEBI:456216"/>
        <dbReference type="EC" id="5.6.2.4"/>
    </reaction>
</comment>
<dbReference type="AlphaFoldDB" id="A0A9X7Z8D2"/>
<reference evidence="16 17" key="1">
    <citation type="submission" date="2021-02" db="EMBL/GenBank/DDBJ databases">
        <title>Alicyclobacillus curvatus sp. nov. and Alicyclobacillus mengziensis sp. nov., two acidophilic bacteria isolated from acid mine drainage.</title>
        <authorList>
            <person name="Huang Y."/>
        </authorList>
    </citation>
    <scope>NUCLEOTIDE SEQUENCE [LARGE SCALE GENOMIC DNA]</scope>
    <source>
        <strain evidence="16 17">S30H14</strain>
    </source>
</reference>
<evidence type="ECO:0000259" key="14">
    <source>
        <dbReference type="PROSITE" id="PS51192"/>
    </source>
</evidence>
<keyword evidence="5 12" id="KW-0378">Hydrolase</keyword>
<feature type="region of interest" description="Disordered" evidence="13">
    <location>
        <begin position="135"/>
        <end position="165"/>
    </location>
</feature>
<dbReference type="InterPro" id="IPR014001">
    <property type="entry name" value="Helicase_ATP-bd"/>
</dbReference>
<proteinExistence type="inferred from homology"/>
<dbReference type="RefSeq" id="WP_206658812.1">
    <property type="nucleotide sequence ID" value="NZ_CP071182.1"/>
</dbReference>
<dbReference type="EC" id="5.6.2.4" evidence="12"/>
<dbReference type="InterPro" id="IPR040498">
    <property type="entry name" value="PriA_CRR"/>
</dbReference>
<feature type="binding site" evidence="12">
    <location>
        <position position="599"/>
    </location>
    <ligand>
        <name>Zn(2+)</name>
        <dbReference type="ChEBI" id="CHEBI:29105"/>
        <label>2</label>
    </ligand>
</feature>
<dbReference type="FunFam" id="3.40.1440.60:FF:000001">
    <property type="entry name" value="Primosomal protein N"/>
    <property type="match status" value="1"/>
</dbReference>
<feature type="compositionally biased region" description="Acidic residues" evidence="13">
    <location>
        <begin position="140"/>
        <end position="160"/>
    </location>
</feature>
<comment type="similarity">
    <text evidence="12">Belongs to the helicase family. PriA subfamily.</text>
</comment>
<dbReference type="InterPro" id="IPR011545">
    <property type="entry name" value="DEAD/DEAH_box_helicase_dom"/>
</dbReference>
<dbReference type="Pfam" id="PF18319">
    <property type="entry name" value="Zn_ribbon_PriA"/>
    <property type="match status" value="1"/>
</dbReference>
<keyword evidence="6 12" id="KW-0347">Helicase</keyword>
<keyword evidence="8 12" id="KW-0067">ATP-binding</keyword>
<evidence type="ECO:0000256" key="3">
    <source>
        <dbReference type="ARBA" id="ARBA00022723"/>
    </source>
</evidence>
<dbReference type="Gene3D" id="3.40.50.300">
    <property type="entry name" value="P-loop containing nucleotide triphosphate hydrolases"/>
    <property type="match status" value="2"/>
</dbReference>
<evidence type="ECO:0000256" key="5">
    <source>
        <dbReference type="ARBA" id="ARBA00022801"/>
    </source>
</evidence>
<evidence type="ECO:0000256" key="6">
    <source>
        <dbReference type="ARBA" id="ARBA00022806"/>
    </source>
</evidence>
<feature type="domain" description="Helicase ATP-binding" evidence="14">
    <location>
        <begin position="339"/>
        <end position="505"/>
    </location>
</feature>
<keyword evidence="2 12" id="KW-0235">DNA replication</keyword>
<dbReference type="PANTHER" id="PTHR30580">
    <property type="entry name" value="PRIMOSOMAL PROTEIN N"/>
    <property type="match status" value="1"/>
</dbReference>
<evidence type="ECO:0000256" key="8">
    <source>
        <dbReference type="ARBA" id="ARBA00022840"/>
    </source>
</evidence>
<dbReference type="NCBIfam" id="TIGR00595">
    <property type="entry name" value="priA"/>
    <property type="match status" value="1"/>
</dbReference>
<dbReference type="Proteomes" id="UP000663505">
    <property type="component" value="Chromosome"/>
</dbReference>
<dbReference type="PROSITE" id="PS51194">
    <property type="entry name" value="HELICASE_CTER"/>
    <property type="match status" value="1"/>
</dbReference>
<gene>
    <name evidence="12 16" type="primary">priA</name>
    <name evidence="16" type="ORF">JZ786_11720</name>
</gene>
<feature type="binding site" evidence="12">
    <location>
        <position position="570"/>
    </location>
    <ligand>
        <name>Zn(2+)</name>
        <dbReference type="ChEBI" id="CHEBI:29105"/>
        <label>1</label>
    </ligand>
</feature>
<comment type="catalytic activity">
    <reaction evidence="12">
        <text>Couples ATP hydrolysis with the unwinding of duplex DNA by translocating in the 3'-5' direction.</text>
        <dbReference type="EC" id="5.6.2.4"/>
    </reaction>
</comment>
<evidence type="ECO:0000313" key="16">
    <source>
        <dbReference type="EMBL" id="QSO49502.1"/>
    </source>
</evidence>
<dbReference type="Pfam" id="PF00270">
    <property type="entry name" value="DEAD"/>
    <property type="match status" value="1"/>
</dbReference>
<dbReference type="FunFam" id="3.40.50.300:FF:000489">
    <property type="entry name" value="Primosome assembly protein PriA"/>
    <property type="match status" value="1"/>
</dbReference>
<dbReference type="PROSITE" id="PS51192">
    <property type="entry name" value="HELICASE_ATP_BIND_1"/>
    <property type="match status" value="1"/>
</dbReference>
<feature type="binding site" evidence="12">
    <location>
        <position position="567"/>
    </location>
    <ligand>
        <name>Zn(2+)</name>
        <dbReference type="ChEBI" id="CHEBI:29105"/>
        <label>1</label>
    </ligand>
</feature>
<organism evidence="16 17">
    <name type="scientific">Alicyclobacillus mengziensis</name>
    <dbReference type="NCBI Taxonomy" id="2931921"/>
    <lineage>
        <taxon>Bacteria</taxon>
        <taxon>Bacillati</taxon>
        <taxon>Bacillota</taxon>
        <taxon>Bacilli</taxon>
        <taxon>Bacillales</taxon>
        <taxon>Alicyclobacillaceae</taxon>
        <taxon>Alicyclobacillus</taxon>
    </lineage>
</organism>
<dbReference type="InterPro" id="IPR001650">
    <property type="entry name" value="Helicase_C-like"/>
</dbReference>
<feature type="binding site" evidence="12">
    <location>
        <position position="596"/>
    </location>
    <ligand>
        <name>Zn(2+)</name>
        <dbReference type="ChEBI" id="CHEBI:29105"/>
        <label>2</label>
    </ligand>
</feature>
<keyword evidence="10 12" id="KW-0413">Isomerase</keyword>
<evidence type="ECO:0000256" key="1">
    <source>
        <dbReference type="ARBA" id="ARBA00022515"/>
    </source>
</evidence>
<dbReference type="InterPro" id="IPR005259">
    <property type="entry name" value="PriA"/>
</dbReference>
<dbReference type="SMART" id="SM00487">
    <property type="entry name" value="DEXDc"/>
    <property type="match status" value="1"/>
</dbReference>
<dbReference type="EMBL" id="CP071182">
    <property type="protein sequence ID" value="QSO49502.1"/>
    <property type="molecule type" value="Genomic_DNA"/>
</dbReference>
<evidence type="ECO:0000313" key="17">
    <source>
        <dbReference type="Proteomes" id="UP000663505"/>
    </source>
</evidence>
<dbReference type="GO" id="GO:0008270">
    <property type="term" value="F:zinc ion binding"/>
    <property type="evidence" value="ECO:0007669"/>
    <property type="project" value="UniProtKB-UniRule"/>
</dbReference>
<sequence>MKPTLIAKVVVDVRTKALNRPFDYVVPEGVKADTGYRVLVSFGRQLTQGYVVGFEAPPQTEREDRKLKPILSVLDDQPILSAELLAMCNWLTDRYVCTMLEAIQSVLPGAFRTVTRDKYVCTQKALHQWLRDEREATAGDSDEGDGDGGDGDGGDSDAEVNDNTGLHDANALPAAILQLLRTLGRKPLSAEQLIARLGPEVMLQLPQAISLGLVTEVFTQRDKVNDRFEAFLTTDLSSEQLAAEVLRRERRAPKQYRLLQRLLQSGLAERPVSVSALGVRPSDAAVQALIHSGVLGMTQEQVFRDEAWLSQLALASGGKGAKRELTDWQKRALGVITRSLDTKQKQVVVLHGVTGSGKTEVYMQAIDACLTVGRSAIVLVPEISLTPQMVERFTSRFGQTVAVMHSALSAGERKDGWVRVLQGLARVVIGARSAVFAPVVNLGLVVVDEEHEPSYKQEETPFYDAREVAEWRANYHGTVVVYGSATPSLEAMAKVESGRALLTTLPERINQSPMPAVEVVDMREELKSGNRSLFSRALQSGLESCMEAGHQAIVFLNRRGYSAFVLCRNCGERIQCPNCDISLTLHRGQSGDWLSCHYCQYRADVPDTCPACGEQAMRPFGIGTEQVEEHLHRNWPHWRILRMDVDTTRRKGSHHELIHRFERGDADILLGTQMVAKGLDFPNVAFVGVISADTMLAVPDYRANERTFNLLTQVLGRAGRAETTGLTVIQTYRPDHYAVLAAAHHDYGSFYRREKELREAFDYPPYQELSLFLATHAQVNIAKGAAARFERELKRRLSPADATVLSASPSGIGRLENRFRYQVVVKYSQWETVKSSLQEAYAIVSDKMVRLGGTCVLDVNAGRM</sequence>
<dbReference type="GO" id="GO:0006310">
    <property type="term" value="P:DNA recombination"/>
    <property type="evidence" value="ECO:0007669"/>
    <property type="project" value="InterPro"/>
</dbReference>
<evidence type="ECO:0000256" key="12">
    <source>
        <dbReference type="HAMAP-Rule" id="MF_00983"/>
    </source>
</evidence>
<dbReference type="GO" id="GO:0043138">
    <property type="term" value="F:3'-5' DNA helicase activity"/>
    <property type="evidence" value="ECO:0007669"/>
    <property type="project" value="UniProtKB-EC"/>
</dbReference>
<feature type="binding site" evidence="12">
    <location>
        <position position="609"/>
    </location>
    <ligand>
        <name>Zn(2+)</name>
        <dbReference type="ChEBI" id="CHEBI:29105"/>
        <label>1</label>
    </ligand>
</feature>
<evidence type="ECO:0000256" key="13">
    <source>
        <dbReference type="SAM" id="MobiDB-lite"/>
    </source>
</evidence>
<comment type="subunit">
    <text evidence="12">Component of the replication restart primosome.</text>
</comment>
<evidence type="ECO:0000256" key="11">
    <source>
        <dbReference type="ARBA" id="ARBA00048988"/>
    </source>
</evidence>
<feature type="domain" description="Helicase C-terminal" evidence="15">
    <location>
        <begin position="604"/>
        <end position="772"/>
    </location>
</feature>
<evidence type="ECO:0000256" key="9">
    <source>
        <dbReference type="ARBA" id="ARBA00023125"/>
    </source>
</evidence>
<keyword evidence="9 12" id="KW-0238">DNA-binding</keyword>
<feature type="binding site" evidence="12">
    <location>
        <position position="612"/>
    </location>
    <ligand>
        <name>Zn(2+)</name>
        <dbReference type="ChEBI" id="CHEBI:29105"/>
        <label>1</label>
    </ligand>
</feature>
<keyword evidence="3 12" id="KW-0479">Metal-binding</keyword>
<dbReference type="GO" id="GO:0003677">
    <property type="term" value="F:DNA binding"/>
    <property type="evidence" value="ECO:0007669"/>
    <property type="project" value="UniProtKB-UniRule"/>
</dbReference>